<sequence>MTTVEEMIDDDDGALREVALASREDQSPHSISNPLSSEDGNQETHQALCGVVWCGRINFEDPEHRELLAGVEIETLNQPYLLSLALFAKPLERSAILVGLVLNEFLGVNMEQQNRQEIEGLKVNLQMLADRLDADFAKNEGFEKETNAKFDFLQTQQDITFQGGNERFMEMSSELTEMTILQDKLQDKLKRLVTAVRGRDVIIEKLQADVKKNTRAVVALENSIQNLQMRITVREVETQHSSA</sequence>
<evidence type="ECO:0000256" key="2">
    <source>
        <dbReference type="SAM" id="MobiDB-lite"/>
    </source>
</evidence>
<dbReference type="AlphaFoldDB" id="A0AAP0J9H3"/>
<accession>A0AAP0J9H3</accession>
<comment type="caution">
    <text evidence="3">The sequence shown here is derived from an EMBL/GenBank/DDBJ whole genome shotgun (WGS) entry which is preliminary data.</text>
</comment>
<gene>
    <name evidence="3" type="ORF">Sjap_009942</name>
</gene>
<protein>
    <submittedName>
        <fullName evidence="3">Uncharacterized protein</fullName>
    </submittedName>
</protein>
<feature type="region of interest" description="Disordered" evidence="2">
    <location>
        <begin position="22"/>
        <end position="41"/>
    </location>
</feature>
<keyword evidence="4" id="KW-1185">Reference proteome</keyword>
<dbReference type="Proteomes" id="UP001417504">
    <property type="component" value="Unassembled WGS sequence"/>
</dbReference>
<evidence type="ECO:0000256" key="1">
    <source>
        <dbReference type="SAM" id="Coils"/>
    </source>
</evidence>
<evidence type="ECO:0000313" key="3">
    <source>
        <dbReference type="EMBL" id="KAK9129455.1"/>
    </source>
</evidence>
<organism evidence="3 4">
    <name type="scientific">Stephania japonica</name>
    <dbReference type="NCBI Taxonomy" id="461633"/>
    <lineage>
        <taxon>Eukaryota</taxon>
        <taxon>Viridiplantae</taxon>
        <taxon>Streptophyta</taxon>
        <taxon>Embryophyta</taxon>
        <taxon>Tracheophyta</taxon>
        <taxon>Spermatophyta</taxon>
        <taxon>Magnoliopsida</taxon>
        <taxon>Ranunculales</taxon>
        <taxon>Menispermaceae</taxon>
        <taxon>Menispermoideae</taxon>
        <taxon>Cissampelideae</taxon>
        <taxon>Stephania</taxon>
    </lineage>
</organism>
<dbReference type="EMBL" id="JBBNAE010000004">
    <property type="protein sequence ID" value="KAK9129455.1"/>
    <property type="molecule type" value="Genomic_DNA"/>
</dbReference>
<feature type="coiled-coil region" evidence="1">
    <location>
        <begin position="203"/>
        <end position="230"/>
    </location>
</feature>
<reference evidence="3 4" key="1">
    <citation type="submission" date="2024-01" db="EMBL/GenBank/DDBJ databases">
        <title>Genome assemblies of Stephania.</title>
        <authorList>
            <person name="Yang L."/>
        </authorList>
    </citation>
    <scope>NUCLEOTIDE SEQUENCE [LARGE SCALE GENOMIC DNA]</scope>
    <source>
        <strain evidence="3">QJT</strain>
        <tissue evidence="3">Leaf</tissue>
    </source>
</reference>
<name>A0AAP0J9H3_9MAGN</name>
<feature type="compositionally biased region" description="Polar residues" evidence="2">
    <location>
        <begin position="28"/>
        <end position="41"/>
    </location>
</feature>
<proteinExistence type="predicted"/>
<evidence type="ECO:0000313" key="4">
    <source>
        <dbReference type="Proteomes" id="UP001417504"/>
    </source>
</evidence>
<keyword evidence="1" id="KW-0175">Coiled coil</keyword>